<protein>
    <submittedName>
        <fullName evidence="1">Uncharacterized protein</fullName>
    </submittedName>
</protein>
<organism evidence="1 2">
    <name type="scientific">Portunus trituberculatus</name>
    <name type="common">Swimming crab</name>
    <name type="synonym">Neptunus trituberculatus</name>
    <dbReference type="NCBI Taxonomy" id="210409"/>
    <lineage>
        <taxon>Eukaryota</taxon>
        <taxon>Metazoa</taxon>
        <taxon>Ecdysozoa</taxon>
        <taxon>Arthropoda</taxon>
        <taxon>Crustacea</taxon>
        <taxon>Multicrustacea</taxon>
        <taxon>Malacostraca</taxon>
        <taxon>Eumalacostraca</taxon>
        <taxon>Eucarida</taxon>
        <taxon>Decapoda</taxon>
        <taxon>Pleocyemata</taxon>
        <taxon>Brachyura</taxon>
        <taxon>Eubrachyura</taxon>
        <taxon>Portunoidea</taxon>
        <taxon>Portunidae</taxon>
        <taxon>Portuninae</taxon>
        <taxon>Portunus</taxon>
    </lineage>
</organism>
<accession>A0A5B7G062</accession>
<name>A0A5B7G062_PORTR</name>
<evidence type="ECO:0000313" key="1">
    <source>
        <dbReference type="EMBL" id="MPC53440.1"/>
    </source>
</evidence>
<proteinExistence type="predicted"/>
<evidence type="ECO:0000313" key="2">
    <source>
        <dbReference type="Proteomes" id="UP000324222"/>
    </source>
</evidence>
<comment type="caution">
    <text evidence="1">The sequence shown here is derived from an EMBL/GenBank/DDBJ whole genome shotgun (WGS) entry which is preliminary data.</text>
</comment>
<dbReference type="Proteomes" id="UP000324222">
    <property type="component" value="Unassembled WGS sequence"/>
</dbReference>
<dbReference type="AlphaFoldDB" id="A0A5B7G062"/>
<gene>
    <name evidence="1" type="ORF">E2C01_047331</name>
</gene>
<sequence>MGFLTPHRYFTSPWSLLAATYSAGDITQRPCIPPHPSLPAHLVRRFALGEHRDADVGHEALAVPDLLLDLGGDLEGHEVARLGVATLRPHVAAAHEVLVLHVDHAPRPADVVDVGAVEAVIKGAALLLGEACGARGPVEHCGVRVDGAEDLHVPAVRGGAAVVQLHTLHLLQRHDGVHVVRRLLAPSLDEVHEHVMGSGAVNEAVDVVPRLARAAATCQGREHAVTEVVLVFAHQRLEQRVAGVVVAAARQVQAAHVGHHLPATRRFLDGRVRDDTLLVVRVAQRGEMCLGGEHVLAVAVARRQHHHYGRAAEEVGGLLVLSAHGALLLQVVGGQLVPQQQAHTHSLISLLFEHLAQGARVVALLAQQGDLGAHAPSHDVDELCGAHERGVHVAPCAARVVELSLGCVQGAGQLGAVGVLVKAHHVVLAQWEETLRDLV</sequence>
<keyword evidence="2" id="KW-1185">Reference proteome</keyword>
<dbReference type="EMBL" id="VSRR010011625">
    <property type="protein sequence ID" value="MPC53440.1"/>
    <property type="molecule type" value="Genomic_DNA"/>
</dbReference>
<reference evidence="1 2" key="1">
    <citation type="submission" date="2019-05" db="EMBL/GenBank/DDBJ databases">
        <title>Another draft genome of Portunus trituberculatus and its Hox gene families provides insights of decapod evolution.</title>
        <authorList>
            <person name="Jeong J.-H."/>
            <person name="Song I."/>
            <person name="Kim S."/>
            <person name="Choi T."/>
            <person name="Kim D."/>
            <person name="Ryu S."/>
            <person name="Kim W."/>
        </authorList>
    </citation>
    <scope>NUCLEOTIDE SEQUENCE [LARGE SCALE GENOMIC DNA]</scope>
    <source>
        <tissue evidence="1">Muscle</tissue>
    </source>
</reference>